<organism evidence="3 4">
    <name type="scientific">Bubo bubo</name>
    <name type="common">Eurasian eagle-owl</name>
    <name type="synonym">Strix bubo</name>
    <dbReference type="NCBI Taxonomy" id="30461"/>
    <lineage>
        <taxon>Eukaryota</taxon>
        <taxon>Metazoa</taxon>
        <taxon>Chordata</taxon>
        <taxon>Craniata</taxon>
        <taxon>Vertebrata</taxon>
        <taxon>Euteleostomi</taxon>
        <taxon>Archelosauria</taxon>
        <taxon>Archosauria</taxon>
        <taxon>Dinosauria</taxon>
        <taxon>Saurischia</taxon>
        <taxon>Theropoda</taxon>
        <taxon>Coelurosauria</taxon>
        <taxon>Aves</taxon>
        <taxon>Neognathae</taxon>
        <taxon>Neoaves</taxon>
        <taxon>Telluraves</taxon>
        <taxon>Strigiformes</taxon>
        <taxon>Strigidae</taxon>
        <taxon>Bubo</taxon>
    </lineage>
</organism>
<reference evidence="3" key="2">
    <citation type="submission" date="2025-09" db="UniProtKB">
        <authorList>
            <consortium name="Ensembl"/>
        </authorList>
    </citation>
    <scope>IDENTIFICATION</scope>
</reference>
<evidence type="ECO:0000313" key="3">
    <source>
        <dbReference type="Ensembl" id="ENSBOBP00000007117.1"/>
    </source>
</evidence>
<evidence type="ECO:0000256" key="1">
    <source>
        <dbReference type="ARBA" id="ARBA00038379"/>
    </source>
</evidence>
<evidence type="ECO:0000313" key="4">
    <source>
        <dbReference type="Proteomes" id="UP000694567"/>
    </source>
</evidence>
<dbReference type="AlphaFoldDB" id="A0A8C0ES04"/>
<accession>A0A8C0ES04</accession>
<reference evidence="3" key="1">
    <citation type="submission" date="2025-08" db="UniProtKB">
        <authorList>
            <consortium name="Ensembl"/>
        </authorList>
    </citation>
    <scope>IDENTIFICATION</scope>
</reference>
<dbReference type="Ensembl" id="ENSBOBT00000007311.1">
    <property type="protein sequence ID" value="ENSBOBP00000007117.1"/>
    <property type="gene ID" value="ENSBOBG00000004713.1"/>
</dbReference>
<dbReference type="PANTHER" id="PTHR22574:SF6">
    <property type="entry name" value="GOLGI-ASSOCIATED RAB2 INTERACTOR PROTEIN 2"/>
    <property type="match status" value="1"/>
</dbReference>
<sequence>LWQQSTLLQYCIHSGFITSLYYMANVSVDEAFFFFQVNRRGEPISVHNRPSCVIIGISAVNPSSPIPDAMLVAHKHLPGRNLHLCLMMILPFFYRFFPLKFVELSVHSTEKHHLMLKLVNGRSCYLELCASPNQQQHLFHLWLQLISLLKPPEKNSNTEFNVKCNDFGTCCKKALSPDNPSKNVILDMNQKQRTWRQSHKQLSEVKLWDLLSLDGLHSQSSQSCRTVMTNKLRM</sequence>
<evidence type="ECO:0000259" key="2">
    <source>
        <dbReference type="Pfam" id="PF12480"/>
    </source>
</evidence>
<name>A0A8C0ES04_BUBBB</name>
<feature type="domain" description="Golgi associated RAB2 interactor protein-like Rab2B-binding" evidence="2">
    <location>
        <begin position="95"/>
        <end position="152"/>
    </location>
</feature>
<dbReference type="InterPro" id="IPR022168">
    <property type="entry name" value="GARIL-like_Rab2B-bd"/>
</dbReference>
<comment type="similarity">
    <text evidence="1">Belongs to the GARIN family.</text>
</comment>
<dbReference type="PANTHER" id="PTHR22574">
    <property type="match status" value="1"/>
</dbReference>
<dbReference type="GO" id="GO:0005634">
    <property type="term" value="C:nucleus"/>
    <property type="evidence" value="ECO:0007669"/>
    <property type="project" value="TreeGrafter"/>
</dbReference>
<keyword evidence="4" id="KW-1185">Reference proteome</keyword>
<protein>
    <recommendedName>
        <fullName evidence="2">Golgi associated RAB2 interactor protein-like Rab2B-binding domain-containing protein</fullName>
    </recommendedName>
</protein>
<dbReference type="Proteomes" id="UP000694567">
    <property type="component" value="Unplaced"/>
</dbReference>
<proteinExistence type="inferred from homology"/>
<dbReference type="Pfam" id="PF12480">
    <property type="entry name" value="GARIL_Rab2_bd"/>
    <property type="match status" value="1"/>
</dbReference>